<dbReference type="RefSeq" id="WP_126683931.1">
    <property type="nucleotide sequence ID" value="NZ_RYYV01000004.1"/>
</dbReference>
<keyword evidence="2" id="KW-1185">Reference proteome</keyword>
<proteinExistence type="predicted"/>
<evidence type="ECO:0000313" key="2">
    <source>
        <dbReference type="Proteomes" id="UP000274358"/>
    </source>
</evidence>
<dbReference type="EMBL" id="RYYV01000004">
    <property type="protein sequence ID" value="RUL77536.1"/>
    <property type="molecule type" value="Genomic_DNA"/>
</dbReference>
<gene>
    <name evidence="1" type="ORF">EKH80_06550</name>
</gene>
<name>A0A3S0R4R9_9GAMM</name>
<sequence>MISALVAGLVLLLLLLRWGTRVALHTQRQQAEQESKVLALLANRGSFTGQPMENLVQALGRNYRYSGLDFGRFMLEWKVGKLRIIGWGKEDICESIDVEGH</sequence>
<comment type="caution">
    <text evidence="1">The sequence shown here is derived from an EMBL/GenBank/DDBJ whole genome shotgun (WGS) entry which is preliminary data.</text>
</comment>
<reference evidence="1 2" key="1">
    <citation type="submission" date="2018-12" db="EMBL/GenBank/DDBJ databases">
        <title>Dyella dinghuensis sp. nov. DHOA06 and Dyella choica sp. nov. 4M-K27, isolated from forest soil.</title>
        <authorList>
            <person name="Qiu L.-H."/>
            <person name="Gao Z.-H."/>
        </authorList>
    </citation>
    <scope>NUCLEOTIDE SEQUENCE [LARGE SCALE GENOMIC DNA]</scope>
    <source>
        <strain evidence="1 2">4M-K27</strain>
    </source>
</reference>
<protein>
    <submittedName>
        <fullName evidence="1">Uncharacterized protein</fullName>
    </submittedName>
</protein>
<organism evidence="1 2">
    <name type="scientific">Dyella choica</name>
    <dbReference type="NCBI Taxonomy" id="1927959"/>
    <lineage>
        <taxon>Bacteria</taxon>
        <taxon>Pseudomonadati</taxon>
        <taxon>Pseudomonadota</taxon>
        <taxon>Gammaproteobacteria</taxon>
        <taxon>Lysobacterales</taxon>
        <taxon>Rhodanobacteraceae</taxon>
        <taxon>Dyella</taxon>
    </lineage>
</organism>
<dbReference type="AlphaFoldDB" id="A0A3S0R4R9"/>
<dbReference type="Proteomes" id="UP000274358">
    <property type="component" value="Unassembled WGS sequence"/>
</dbReference>
<accession>A0A3S0R4R9</accession>
<evidence type="ECO:0000313" key="1">
    <source>
        <dbReference type="EMBL" id="RUL77536.1"/>
    </source>
</evidence>